<comment type="subcellular location">
    <subcellularLocation>
        <location evidence="1">Cell envelope</location>
    </subcellularLocation>
</comment>
<dbReference type="EMBL" id="LIYD01000005">
    <property type="protein sequence ID" value="KOS07766.1"/>
    <property type="molecule type" value="Genomic_DNA"/>
</dbReference>
<dbReference type="Proteomes" id="UP000037755">
    <property type="component" value="Unassembled WGS sequence"/>
</dbReference>
<gene>
    <name evidence="6" type="ORF">AM493_18195</name>
</gene>
<dbReference type="InterPro" id="IPR013740">
    <property type="entry name" value="Redoxin"/>
</dbReference>
<feature type="domain" description="Thioredoxin" evidence="5">
    <location>
        <begin position="319"/>
        <end position="486"/>
    </location>
</feature>
<dbReference type="PANTHER" id="PTHR42852">
    <property type="entry name" value="THIOL:DISULFIDE INTERCHANGE PROTEIN DSBE"/>
    <property type="match status" value="1"/>
</dbReference>
<dbReference type="RefSeq" id="WP_054409480.1">
    <property type="nucleotide sequence ID" value="NZ_FOYA01000002.1"/>
</dbReference>
<keyword evidence="4" id="KW-0676">Redox-active center</keyword>
<dbReference type="PROSITE" id="PS51352">
    <property type="entry name" value="THIOREDOXIN_2"/>
    <property type="match status" value="1"/>
</dbReference>
<name>A0A0M9VJH0_9FLAO</name>
<dbReference type="GO" id="GO:0017004">
    <property type="term" value="P:cytochrome complex assembly"/>
    <property type="evidence" value="ECO:0007669"/>
    <property type="project" value="UniProtKB-KW"/>
</dbReference>
<dbReference type="PATRIC" id="fig|1202724.3.peg.3778"/>
<dbReference type="GO" id="GO:0030313">
    <property type="term" value="C:cell envelope"/>
    <property type="evidence" value="ECO:0007669"/>
    <property type="project" value="UniProtKB-SubCell"/>
</dbReference>
<evidence type="ECO:0000313" key="7">
    <source>
        <dbReference type="Proteomes" id="UP000037755"/>
    </source>
</evidence>
<sequence length="486" mass="55283">MKIKILLLCLFVVCAAWAKPIIIKGKINGKLPEALRYNAPVNGSSGFEFCYTAVVDANGNFEINTDISNVAFIDIYYNYQPAGYVVAVPGGQYNIDIIKNGDFITTKVTGTDAPVQQHYNAMLSQIREGLFFETAQQASKIEDPKEFENHFSQLYKKDFEGITTLYNGKLISKNIFEALTHERQTFYAATKSYAILIKHSTENEATKPNLKPFQDIWEAIFRKEQPGVLQSPWCGYYLMEYKNFKAYQEVGFNQKNIVNATDALSGIKHTSGLLPKQYAECFIAQTLYGYLYGDRKDKGAITVFNYLKQHYPKSGYISYFEPKIAPVIAFFAETESLPQGAAYVDNYRQLNTFEELVKKFEGQKLFIDVWATWCGPCRDEFKYKDELYKILKANNVTVLYISVDKEDKDETWKKMIGHYGLQGHHIRVNPALDLNITKLFNSDGDVNNTGILIPWYMLVGSNGTVHQLHAASPSDISKLEAEIKKM</sequence>
<keyword evidence="3" id="KW-1015">Disulfide bond</keyword>
<evidence type="ECO:0000256" key="1">
    <source>
        <dbReference type="ARBA" id="ARBA00004196"/>
    </source>
</evidence>
<proteinExistence type="predicted"/>
<dbReference type="InterPro" id="IPR013766">
    <property type="entry name" value="Thioredoxin_domain"/>
</dbReference>
<dbReference type="InterPro" id="IPR036249">
    <property type="entry name" value="Thioredoxin-like_sf"/>
</dbReference>
<dbReference type="OrthoDB" id="743079at2"/>
<dbReference type="Pfam" id="PF08534">
    <property type="entry name" value="Redoxin"/>
    <property type="match status" value="1"/>
</dbReference>
<dbReference type="AlphaFoldDB" id="A0A0M9VJH0"/>
<dbReference type="SUPFAM" id="SSF52833">
    <property type="entry name" value="Thioredoxin-like"/>
    <property type="match status" value="1"/>
</dbReference>
<evidence type="ECO:0000256" key="3">
    <source>
        <dbReference type="ARBA" id="ARBA00023157"/>
    </source>
</evidence>
<dbReference type="Gene3D" id="3.40.30.10">
    <property type="entry name" value="Glutaredoxin"/>
    <property type="match status" value="1"/>
</dbReference>
<evidence type="ECO:0000259" key="5">
    <source>
        <dbReference type="PROSITE" id="PS51352"/>
    </source>
</evidence>
<keyword evidence="2" id="KW-0201">Cytochrome c-type biogenesis</keyword>
<accession>A0A0M9VJH0</accession>
<dbReference type="GO" id="GO:0016491">
    <property type="term" value="F:oxidoreductase activity"/>
    <property type="evidence" value="ECO:0007669"/>
    <property type="project" value="InterPro"/>
</dbReference>
<protein>
    <recommendedName>
        <fullName evidence="5">Thioredoxin domain-containing protein</fullName>
    </recommendedName>
</protein>
<evidence type="ECO:0000256" key="4">
    <source>
        <dbReference type="ARBA" id="ARBA00023284"/>
    </source>
</evidence>
<dbReference type="STRING" id="1202724.AM493_18195"/>
<keyword evidence="7" id="KW-1185">Reference proteome</keyword>
<evidence type="ECO:0000313" key="6">
    <source>
        <dbReference type="EMBL" id="KOS07766.1"/>
    </source>
</evidence>
<dbReference type="CDD" id="cd02966">
    <property type="entry name" value="TlpA_like_family"/>
    <property type="match status" value="1"/>
</dbReference>
<dbReference type="PANTHER" id="PTHR42852:SF6">
    <property type="entry name" value="THIOL:DISULFIDE INTERCHANGE PROTEIN DSBE"/>
    <property type="match status" value="1"/>
</dbReference>
<organism evidence="6 7">
    <name type="scientific">Flavobacterium akiainvivens</name>
    <dbReference type="NCBI Taxonomy" id="1202724"/>
    <lineage>
        <taxon>Bacteria</taxon>
        <taxon>Pseudomonadati</taxon>
        <taxon>Bacteroidota</taxon>
        <taxon>Flavobacteriia</taxon>
        <taxon>Flavobacteriales</taxon>
        <taxon>Flavobacteriaceae</taxon>
        <taxon>Flavobacterium</taxon>
    </lineage>
</organism>
<comment type="caution">
    <text evidence="6">The sequence shown here is derived from an EMBL/GenBank/DDBJ whole genome shotgun (WGS) entry which is preliminary data.</text>
</comment>
<evidence type="ECO:0000256" key="2">
    <source>
        <dbReference type="ARBA" id="ARBA00022748"/>
    </source>
</evidence>
<reference evidence="6 7" key="1">
    <citation type="submission" date="2015-08" db="EMBL/GenBank/DDBJ databases">
        <title>Whole genome sequence of Flavobacterium akiainvivens IK-1T, from decaying Wikstroemia oahuensis, an endemic Hawaiian shrub.</title>
        <authorList>
            <person name="Wan X."/>
            <person name="Hou S."/>
            <person name="Saito J."/>
            <person name="Donachie S."/>
        </authorList>
    </citation>
    <scope>NUCLEOTIDE SEQUENCE [LARGE SCALE GENOMIC DNA]</scope>
    <source>
        <strain evidence="6 7">IK-1</strain>
    </source>
</reference>
<dbReference type="InterPro" id="IPR050553">
    <property type="entry name" value="Thioredoxin_ResA/DsbE_sf"/>
</dbReference>